<proteinExistence type="predicted"/>
<sequence>MRALSFAFGLLMVAAATVQSDGSALAVSAAAFVAVVLGIASRMAATFAVVAAAVALALSSPSPVVAMIAGLAATAYLVLRHARGGDAAMALTAPTVLGALGLSVVAVLGAAVPAVLPWVPLVAPLAVVVIYLAVIAPFVS</sequence>
<keyword evidence="1" id="KW-0812">Transmembrane</keyword>
<dbReference type="AlphaFoldDB" id="A0A502EFD1"/>
<keyword evidence="1" id="KW-0472">Membrane</keyword>
<reference evidence="2 3" key="1">
    <citation type="journal article" date="2019" name="Environ. Microbiol.">
        <title>Species interactions and distinct microbial communities in high Arctic permafrost affected cryosols are associated with the CH4 and CO2 gas fluxes.</title>
        <authorList>
            <person name="Altshuler I."/>
            <person name="Hamel J."/>
            <person name="Turney S."/>
            <person name="Magnuson E."/>
            <person name="Levesque R."/>
            <person name="Greer C."/>
            <person name="Whyte L.G."/>
        </authorList>
    </citation>
    <scope>NUCLEOTIDE SEQUENCE [LARGE SCALE GENOMIC DNA]</scope>
    <source>
        <strain evidence="2 3">S5.20</strain>
    </source>
</reference>
<feature type="transmembrane region" description="Helical" evidence="1">
    <location>
        <begin position="118"/>
        <end position="139"/>
    </location>
</feature>
<feature type="transmembrane region" description="Helical" evidence="1">
    <location>
        <begin position="88"/>
        <end position="111"/>
    </location>
</feature>
<dbReference type="Proteomes" id="UP000320095">
    <property type="component" value="Unassembled WGS sequence"/>
</dbReference>
<name>A0A502EFD1_9MYCO</name>
<comment type="caution">
    <text evidence="2">The sequence shown here is derived from an EMBL/GenBank/DDBJ whole genome shotgun (WGS) entry which is preliminary data.</text>
</comment>
<protein>
    <recommendedName>
        <fullName evidence="4">Integral membrane protein</fullName>
    </recommendedName>
</protein>
<dbReference type="EMBL" id="RCZG01000003">
    <property type="protein sequence ID" value="TPG35210.1"/>
    <property type="molecule type" value="Genomic_DNA"/>
</dbReference>
<evidence type="ECO:0000256" key="1">
    <source>
        <dbReference type="SAM" id="Phobius"/>
    </source>
</evidence>
<dbReference type="RefSeq" id="WP_140690112.1">
    <property type="nucleotide sequence ID" value="NZ_RCZG01000003.1"/>
</dbReference>
<accession>A0A502EFD1</accession>
<keyword evidence="3" id="KW-1185">Reference proteome</keyword>
<gene>
    <name evidence="2" type="ORF">EAH80_10690</name>
</gene>
<keyword evidence="1" id="KW-1133">Transmembrane helix</keyword>
<evidence type="ECO:0008006" key="4">
    <source>
        <dbReference type="Google" id="ProtNLM"/>
    </source>
</evidence>
<evidence type="ECO:0000313" key="2">
    <source>
        <dbReference type="EMBL" id="TPG35210.1"/>
    </source>
</evidence>
<evidence type="ECO:0000313" key="3">
    <source>
        <dbReference type="Proteomes" id="UP000320095"/>
    </source>
</evidence>
<organism evidence="2 3">
    <name type="scientific">Mycolicibacterium hodleri</name>
    <dbReference type="NCBI Taxonomy" id="49897"/>
    <lineage>
        <taxon>Bacteria</taxon>
        <taxon>Bacillati</taxon>
        <taxon>Actinomycetota</taxon>
        <taxon>Actinomycetes</taxon>
        <taxon>Mycobacteriales</taxon>
        <taxon>Mycobacteriaceae</taxon>
        <taxon>Mycolicibacterium</taxon>
    </lineage>
</organism>